<dbReference type="Proteomes" id="UP001432027">
    <property type="component" value="Unassembled WGS sequence"/>
</dbReference>
<sequence length="399" mass="46730">MGKKNQPKTRRRKRDDSLSEEDFVSLTITDESIRELDSLSAFERFPAELVLKIIGYAPEAVFALKLTSRLLHSRVDEYIRIFSSPIVGEVVLKNISYDCNEYFTGSMTVSNIYSDLFELLLKRHHPLINFNQRIKRFNHLTSSSCRPDENEYKFEVSFEDEIRLEYLRSCIGKRIEIVALLNDHDNGPNAEAAVSKFFEGKQIDLLKVRANILSDDLTNRITQFISAHGIEQLSLDVKACSSSDMAKVLIDFSSIVRSLSIVQSRFHSSYGKNLFDNWNFEWAQVIIQMFSRKLDKLNLENQTHPWNDWDQYSGYFPFESIEELTHRFSILDKRVWLSVSFGYDNSENSTIIKGELNDTMFEVNENFIFCNKIRFEKYRIMKIKHLTRFNEPFCRIKGF</sequence>
<gene>
    <name evidence="1" type="ORF">PENTCL1PPCAC_19109</name>
</gene>
<evidence type="ECO:0008006" key="3">
    <source>
        <dbReference type="Google" id="ProtNLM"/>
    </source>
</evidence>
<evidence type="ECO:0000313" key="2">
    <source>
        <dbReference type="Proteomes" id="UP001432027"/>
    </source>
</evidence>
<comment type="caution">
    <text evidence="1">The sequence shown here is derived from an EMBL/GenBank/DDBJ whole genome shotgun (WGS) entry which is preliminary data.</text>
</comment>
<organism evidence="1 2">
    <name type="scientific">Pristionchus entomophagus</name>
    <dbReference type="NCBI Taxonomy" id="358040"/>
    <lineage>
        <taxon>Eukaryota</taxon>
        <taxon>Metazoa</taxon>
        <taxon>Ecdysozoa</taxon>
        <taxon>Nematoda</taxon>
        <taxon>Chromadorea</taxon>
        <taxon>Rhabditida</taxon>
        <taxon>Rhabditina</taxon>
        <taxon>Diplogasteromorpha</taxon>
        <taxon>Diplogasteroidea</taxon>
        <taxon>Neodiplogasteridae</taxon>
        <taxon>Pristionchus</taxon>
    </lineage>
</organism>
<evidence type="ECO:0000313" key="1">
    <source>
        <dbReference type="EMBL" id="GMS96934.1"/>
    </source>
</evidence>
<keyword evidence="2" id="KW-1185">Reference proteome</keyword>
<dbReference type="AlphaFoldDB" id="A0AAV5TRU2"/>
<reference evidence="1" key="1">
    <citation type="submission" date="2023-10" db="EMBL/GenBank/DDBJ databases">
        <title>Genome assembly of Pristionchus species.</title>
        <authorList>
            <person name="Yoshida K."/>
            <person name="Sommer R.J."/>
        </authorList>
    </citation>
    <scope>NUCLEOTIDE SEQUENCE</scope>
    <source>
        <strain evidence="1">RS0144</strain>
    </source>
</reference>
<accession>A0AAV5TRU2</accession>
<name>A0AAV5TRU2_9BILA</name>
<dbReference type="EMBL" id="BTSX01000004">
    <property type="protein sequence ID" value="GMS96934.1"/>
    <property type="molecule type" value="Genomic_DNA"/>
</dbReference>
<proteinExistence type="predicted"/>
<protein>
    <recommendedName>
        <fullName evidence="3">F-box domain-containing protein</fullName>
    </recommendedName>
</protein>